<comment type="function">
    <text evidence="1">Required for O(2)-independent ubiquinone (coenzyme Q) biosynthesis. Together with UbiU, is essential for the C6-hydroxylation reaction in the oxygen-independent ubiquinone biosynthesis pathway.</text>
</comment>
<feature type="binding site" evidence="1">
    <location>
        <position position="194"/>
    </location>
    <ligand>
        <name>[4Fe-4S] cluster</name>
        <dbReference type="ChEBI" id="CHEBI:49883"/>
    </ligand>
</feature>
<proteinExistence type="inferred from homology"/>
<dbReference type="Pfam" id="PF01136">
    <property type="entry name" value="Peptidase_U32"/>
    <property type="match status" value="1"/>
</dbReference>
<dbReference type="InterPro" id="IPR043693">
    <property type="entry name" value="UbiV"/>
</dbReference>
<keyword evidence="1" id="KW-0004">4Fe-4S</keyword>
<keyword evidence="3" id="KW-1185">Reference proteome</keyword>
<feature type="binding site" evidence="1">
    <location>
        <position position="42"/>
    </location>
    <ligand>
        <name>[4Fe-4S] cluster</name>
        <dbReference type="ChEBI" id="CHEBI:49883"/>
    </ligand>
</feature>
<comment type="caution">
    <text evidence="2">The sequence shown here is derived from an EMBL/GenBank/DDBJ whole genome shotgun (WGS) entry which is preliminary data.</text>
</comment>
<feature type="binding site" evidence="1">
    <location>
        <position position="177"/>
    </location>
    <ligand>
        <name>[4Fe-4S] cluster</name>
        <dbReference type="ChEBI" id="CHEBI:49883"/>
    </ligand>
</feature>
<evidence type="ECO:0000313" key="3">
    <source>
        <dbReference type="Proteomes" id="UP001176471"/>
    </source>
</evidence>
<dbReference type="PANTHER" id="PTHR30217:SF11">
    <property type="entry name" value="UBIQUINONE BIOSYNTHESIS PROTEIN UBIV"/>
    <property type="match status" value="1"/>
</dbReference>
<dbReference type="HAMAP" id="MF_02233">
    <property type="entry name" value="UbiV"/>
    <property type="match status" value="1"/>
</dbReference>
<keyword evidence="1" id="KW-0408">Iron</keyword>
<dbReference type="NCBIfam" id="NF011991">
    <property type="entry name" value="PRK15447.1"/>
    <property type="match status" value="1"/>
</dbReference>
<evidence type="ECO:0000313" key="2">
    <source>
        <dbReference type="EMBL" id="MDO7837132.1"/>
    </source>
</evidence>
<dbReference type="InterPro" id="IPR051454">
    <property type="entry name" value="RNA/ubiquinone_mod_enzymes"/>
</dbReference>
<dbReference type="Proteomes" id="UP001176471">
    <property type="component" value="Unassembled WGS sequence"/>
</dbReference>
<accession>A0ABT8ZRG2</accession>
<organism evidence="2 3">
    <name type="scientific">Sphingobium cyanobacteriorum</name>
    <dbReference type="NCBI Taxonomy" id="3063954"/>
    <lineage>
        <taxon>Bacteria</taxon>
        <taxon>Pseudomonadati</taxon>
        <taxon>Pseudomonadota</taxon>
        <taxon>Alphaproteobacteria</taxon>
        <taxon>Sphingomonadales</taxon>
        <taxon>Sphingomonadaceae</taxon>
        <taxon>Sphingobium</taxon>
    </lineage>
</organism>
<comment type="similarity">
    <text evidence="1">Belongs to the peptidase U32 family. UbiV subfamily.</text>
</comment>
<evidence type="ECO:0000256" key="1">
    <source>
        <dbReference type="HAMAP-Rule" id="MF_02233"/>
    </source>
</evidence>
<dbReference type="PANTHER" id="PTHR30217">
    <property type="entry name" value="PEPTIDASE U32 FAMILY"/>
    <property type="match status" value="1"/>
</dbReference>
<keyword evidence="1" id="KW-0831">Ubiquinone biosynthesis</keyword>
<keyword evidence="1" id="KW-0479">Metal-binding</keyword>
<dbReference type="InterPro" id="IPR001539">
    <property type="entry name" value="Peptidase_U32"/>
</dbReference>
<dbReference type="EMBL" id="JAUQOM010000016">
    <property type="protein sequence ID" value="MDO7837132.1"/>
    <property type="molecule type" value="Genomic_DNA"/>
</dbReference>
<sequence>MAAKLTLGPILFHWDADAKRDFYARIADESPIDTVYLGEVVCSKRTPFFDSHLPEVVERLERGGKTVVFSSLTEVVLNRERKMTTDLCVAGDHNIEINNAAGLIATKGRPHRIGPMMNVYNEETMVHLAGHGANHFSLPPELPGTVVELMAQRARPLDVAIEVQAFGRVPLAISARCFHARAHRRSKDECQFVCGKDPDGLTLTTLENERFLVINGVQTLSHGYLNLAAEIEDLLARGVTHVRLMPHRTDMVAVSTIFADRLAGRSTGAEAMSRLAALGIGPFINGFWHGIAGHQYHDARGPVVA</sequence>
<protein>
    <recommendedName>
        <fullName evidence="1">Ubiquinone biosynthesis protein UbiV</fullName>
    </recommendedName>
</protein>
<comment type="pathway">
    <text evidence="1">Cofactor biosynthesis; ubiquinone biosynthesis.</text>
</comment>
<keyword evidence="1" id="KW-0411">Iron-sulfur</keyword>
<name>A0ABT8ZRG2_9SPHN</name>
<feature type="binding site" evidence="1">
    <location>
        <position position="190"/>
    </location>
    <ligand>
        <name>[4Fe-4S] cluster</name>
        <dbReference type="ChEBI" id="CHEBI:49883"/>
    </ligand>
</feature>
<comment type="subunit">
    <text evidence="1">Forms a heterodimer with UbiU.</text>
</comment>
<reference evidence="2" key="1">
    <citation type="submission" date="2023-07" db="EMBL/GenBank/DDBJ databases">
        <title>Bacterial whole genome sequence for Sphingobium sp. HBC34.</title>
        <authorList>
            <person name="Le V."/>
            <person name="Ko S.-R."/>
            <person name="Ahn C.-Y."/>
            <person name="Oh H.-M."/>
        </authorList>
    </citation>
    <scope>NUCLEOTIDE SEQUENCE</scope>
    <source>
        <strain evidence="2">HBC34</strain>
    </source>
</reference>
<dbReference type="RefSeq" id="WP_304537437.1">
    <property type="nucleotide sequence ID" value="NZ_JAUQOM010000016.1"/>
</dbReference>
<comment type="cofactor">
    <cofactor evidence="1">
        <name>[4Fe-4S] cluster</name>
        <dbReference type="ChEBI" id="CHEBI:49883"/>
    </cofactor>
</comment>
<gene>
    <name evidence="1" type="primary">ubiV</name>
    <name evidence="2" type="ORF">Q4610_18975</name>
</gene>